<dbReference type="Pfam" id="PF07729">
    <property type="entry name" value="FCD"/>
    <property type="match status" value="1"/>
</dbReference>
<dbReference type="InterPro" id="IPR011711">
    <property type="entry name" value="GntR_C"/>
</dbReference>
<dbReference type="SMART" id="SM00895">
    <property type="entry name" value="FCD"/>
    <property type="match status" value="1"/>
</dbReference>
<evidence type="ECO:0000313" key="5">
    <source>
        <dbReference type="EMBL" id="ANU19912.1"/>
    </source>
</evidence>
<name>A0A1C7E902_9BACL</name>
<dbReference type="PROSITE" id="PS50949">
    <property type="entry name" value="HTH_GNTR"/>
    <property type="match status" value="1"/>
</dbReference>
<proteinExistence type="predicted"/>
<dbReference type="OrthoDB" id="9781630at2"/>
<dbReference type="RefSeq" id="WP_068869638.1">
    <property type="nucleotide sequence ID" value="NZ_CP016539.2"/>
</dbReference>
<dbReference type="SMART" id="SM00345">
    <property type="entry name" value="HTH_GNTR"/>
    <property type="match status" value="1"/>
</dbReference>
<dbReference type="SUPFAM" id="SSF48008">
    <property type="entry name" value="GntR ligand-binding domain-like"/>
    <property type="match status" value="1"/>
</dbReference>
<dbReference type="Pfam" id="PF00392">
    <property type="entry name" value="GntR"/>
    <property type="match status" value="1"/>
</dbReference>
<dbReference type="PANTHER" id="PTHR43537:SF45">
    <property type="entry name" value="GNTR FAMILY REGULATORY PROTEIN"/>
    <property type="match status" value="1"/>
</dbReference>
<evidence type="ECO:0000256" key="3">
    <source>
        <dbReference type="ARBA" id="ARBA00023163"/>
    </source>
</evidence>
<protein>
    <submittedName>
        <fullName evidence="5">GntR family transcriptional regulator</fullName>
    </submittedName>
</protein>
<dbReference type="SUPFAM" id="SSF46785">
    <property type="entry name" value="Winged helix' DNA-binding domain"/>
    <property type="match status" value="1"/>
</dbReference>
<keyword evidence="6" id="KW-1185">Reference proteome</keyword>
<keyword evidence="1" id="KW-0805">Transcription regulation</keyword>
<dbReference type="PANTHER" id="PTHR43537">
    <property type="entry name" value="TRANSCRIPTIONAL REGULATOR, GNTR FAMILY"/>
    <property type="match status" value="1"/>
</dbReference>
<accession>A0A1C7E902</accession>
<dbReference type="Gene3D" id="1.20.120.530">
    <property type="entry name" value="GntR ligand-binding domain-like"/>
    <property type="match status" value="1"/>
</dbReference>
<keyword evidence="3" id="KW-0804">Transcription</keyword>
<dbReference type="InterPro" id="IPR008920">
    <property type="entry name" value="TF_FadR/GntR_C"/>
</dbReference>
<evidence type="ECO:0000256" key="1">
    <source>
        <dbReference type="ARBA" id="ARBA00023015"/>
    </source>
</evidence>
<organism evidence="5 6">
    <name type="scientific">Planococcus plakortidis</name>
    <dbReference type="NCBI Taxonomy" id="1038856"/>
    <lineage>
        <taxon>Bacteria</taxon>
        <taxon>Bacillati</taxon>
        <taxon>Bacillota</taxon>
        <taxon>Bacilli</taxon>
        <taxon>Bacillales</taxon>
        <taxon>Caryophanaceae</taxon>
        <taxon>Planococcus</taxon>
    </lineage>
</organism>
<dbReference type="Proteomes" id="UP000092650">
    <property type="component" value="Chromosome"/>
</dbReference>
<sequence>MRKIVKQPTLAEQAYESVKKMIITGELKPGEELPEEKLAAELGISRTPLREALKRLAVDALIELRKTKPALVARFTHQDVKEIMELRRLLEIYGIEGLSKADQQHVLKELRYAHERQWEAIQAHDFAAFMDWDQWFHDQFYEFHPNQRLRELIHAVNTGGSRAFLLLSKKVFDSAVIAHQEHGAIIEALEQGDLEKTKKQLAVHLENIEDRLLKYISQEEL</sequence>
<dbReference type="AlphaFoldDB" id="A0A1C7E902"/>
<dbReference type="InterPro" id="IPR036388">
    <property type="entry name" value="WH-like_DNA-bd_sf"/>
</dbReference>
<evidence type="ECO:0000259" key="4">
    <source>
        <dbReference type="PROSITE" id="PS50949"/>
    </source>
</evidence>
<feature type="domain" description="HTH gntR-type" evidence="4">
    <location>
        <begin position="8"/>
        <end position="75"/>
    </location>
</feature>
<evidence type="ECO:0000256" key="2">
    <source>
        <dbReference type="ARBA" id="ARBA00023125"/>
    </source>
</evidence>
<dbReference type="KEGG" id="ppla:BBI15_06635"/>
<dbReference type="InterPro" id="IPR000524">
    <property type="entry name" value="Tscrpt_reg_HTH_GntR"/>
</dbReference>
<evidence type="ECO:0000313" key="6">
    <source>
        <dbReference type="Proteomes" id="UP000092650"/>
    </source>
</evidence>
<dbReference type="GO" id="GO:0003677">
    <property type="term" value="F:DNA binding"/>
    <property type="evidence" value="ECO:0007669"/>
    <property type="project" value="UniProtKB-KW"/>
</dbReference>
<dbReference type="EMBL" id="CP016539">
    <property type="protein sequence ID" value="ANU19912.1"/>
    <property type="molecule type" value="Genomic_DNA"/>
</dbReference>
<dbReference type="Gene3D" id="1.10.10.10">
    <property type="entry name" value="Winged helix-like DNA-binding domain superfamily/Winged helix DNA-binding domain"/>
    <property type="match status" value="1"/>
</dbReference>
<dbReference type="STRING" id="1038856.BBI15_06635"/>
<keyword evidence="2" id="KW-0238">DNA-binding</keyword>
<dbReference type="InterPro" id="IPR036390">
    <property type="entry name" value="WH_DNA-bd_sf"/>
</dbReference>
<reference evidence="5" key="1">
    <citation type="submission" date="2016-10" db="EMBL/GenBank/DDBJ databases">
        <authorList>
            <person name="See-Too W.S."/>
        </authorList>
    </citation>
    <scope>NUCLEOTIDE SEQUENCE [LARGE SCALE GENOMIC DNA]</scope>
    <source>
        <strain evidence="5">DSM 23997</strain>
    </source>
</reference>
<dbReference type="CDD" id="cd07377">
    <property type="entry name" value="WHTH_GntR"/>
    <property type="match status" value="1"/>
</dbReference>
<gene>
    <name evidence="5" type="ORF">BBI15_06635</name>
</gene>
<dbReference type="GO" id="GO:0003700">
    <property type="term" value="F:DNA-binding transcription factor activity"/>
    <property type="evidence" value="ECO:0007669"/>
    <property type="project" value="InterPro"/>
</dbReference>